<sequence>MITRIAIGIFVLSLLSALVAKTYSYADLSVYLGVPALVMSGWAALGHLVTLDDDALGEWSNPDRDISIWRHSLMALIVKFLVFIVVGILVYA</sequence>
<reference evidence="3" key="1">
    <citation type="journal article" date="2019" name="Int. J. Syst. Evol. Microbiol.">
        <title>The Global Catalogue of Microorganisms (GCM) 10K type strain sequencing project: providing services to taxonomists for standard genome sequencing and annotation.</title>
        <authorList>
            <consortium name="The Broad Institute Genomics Platform"/>
            <consortium name="The Broad Institute Genome Sequencing Center for Infectious Disease"/>
            <person name="Wu L."/>
            <person name="Ma J."/>
        </authorList>
    </citation>
    <scope>NUCLEOTIDE SEQUENCE [LARGE SCALE GENOMIC DNA]</scope>
    <source>
        <strain evidence="3">CGMCC 1.16031</strain>
    </source>
</reference>
<dbReference type="RefSeq" id="WP_131258931.1">
    <property type="nucleotide sequence ID" value="NZ_JBHSUS010000001.1"/>
</dbReference>
<feature type="transmembrane region" description="Helical" evidence="1">
    <location>
        <begin position="30"/>
        <end position="51"/>
    </location>
</feature>
<comment type="caution">
    <text evidence="2">The sequence shown here is derived from an EMBL/GenBank/DDBJ whole genome shotgun (WGS) entry which is preliminary data.</text>
</comment>
<dbReference type="EMBL" id="JBHSUS010000001">
    <property type="protein sequence ID" value="MFC6438852.1"/>
    <property type="molecule type" value="Genomic_DNA"/>
</dbReference>
<keyword evidence="1" id="KW-0472">Membrane</keyword>
<keyword evidence="1" id="KW-0812">Transmembrane</keyword>
<dbReference type="Proteomes" id="UP001596364">
    <property type="component" value="Unassembled WGS sequence"/>
</dbReference>
<keyword evidence="3" id="KW-1185">Reference proteome</keyword>
<organism evidence="2 3">
    <name type="scientific">Pseudobowmanella zhangzhouensis</name>
    <dbReference type="NCBI Taxonomy" id="1537679"/>
    <lineage>
        <taxon>Bacteria</taxon>
        <taxon>Pseudomonadati</taxon>
        <taxon>Pseudomonadota</taxon>
        <taxon>Gammaproteobacteria</taxon>
        <taxon>Alteromonadales</taxon>
        <taxon>Alteromonadaceae</taxon>
    </lineage>
</organism>
<evidence type="ECO:0000313" key="3">
    <source>
        <dbReference type="Proteomes" id="UP001596364"/>
    </source>
</evidence>
<feature type="transmembrane region" description="Helical" evidence="1">
    <location>
        <begin position="72"/>
        <end position="91"/>
    </location>
</feature>
<proteinExistence type="predicted"/>
<evidence type="ECO:0000256" key="1">
    <source>
        <dbReference type="SAM" id="Phobius"/>
    </source>
</evidence>
<name>A0ABW1XHL0_9ALTE</name>
<accession>A0ABW1XHL0</accession>
<gene>
    <name evidence="2" type="ORF">ACFP85_01625</name>
</gene>
<protein>
    <submittedName>
        <fullName evidence="2">Uncharacterized protein</fullName>
    </submittedName>
</protein>
<evidence type="ECO:0000313" key="2">
    <source>
        <dbReference type="EMBL" id="MFC6438852.1"/>
    </source>
</evidence>
<keyword evidence="1" id="KW-1133">Transmembrane helix</keyword>